<protein>
    <submittedName>
        <fullName evidence="3">Cytidine deaminase</fullName>
    </submittedName>
</protein>
<keyword evidence="4" id="KW-1185">Reference proteome</keyword>
<dbReference type="PROSITE" id="PS51747">
    <property type="entry name" value="CYT_DCMP_DEAMINASES_2"/>
    <property type="match status" value="1"/>
</dbReference>
<dbReference type="OrthoDB" id="414540at2759"/>
<sequence length="180" mass="19591">MATTPSSAQLATLREKALAARTSSYSPYSRFRVGACILAADGAYIPGTNVENASYGASICAERSAIVAAVVLNPGLPLKLTNFRAKESPPLSLWQSPPPQRHLPSGLPLRYMQAVVFLASFFMMTSSIREFFSQDAPVYLLTPDGEYETMTVAQLLPNSFGPEDLQLKRDSRSEGSIERI</sequence>
<dbReference type="PANTHER" id="PTHR11644:SF2">
    <property type="entry name" value="CYTIDINE DEAMINASE"/>
    <property type="match status" value="1"/>
</dbReference>
<dbReference type="GO" id="GO:0005829">
    <property type="term" value="C:cytosol"/>
    <property type="evidence" value="ECO:0007669"/>
    <property type="project" value="TreeGrafter"/>
</dbReference>
<evidence type="ECO:0000313" key="4">
    <source>
        <dbReference type="Proteomes" id="UP000186594"/>
    </source>
</evidence>
<dbReference type="AlphaFoldDB" id="A0A1U7LLM0"/>
<comment type="caution">
    <text evidence="3">The sequence shown here is derived from an EMBL/GenBank/DDBJ whole genome shotgun (WGS) entry which is preliminary data.</text>
</comment>
<dbReference type="GO" id="GO:0008270">
    <property type="term" value="F:zinc ion binding"/>
    <property type="evidence" value="ECO:0007669"/>
    <property type="project" value="TreeGrafter"/>
</dbReference>
<feature type="domain" description="CMP/dCMP-type deaminase" evidence="2">
    <location>
        <begin position="8"/>
        <end position="163"/>
    </location>
</feature>
<dbReference type="GO" id="GO:0055086">
    <property type="term" value="P:nucleobase-containing small molecule metabolic process"/>
    <property type="evidence" value="ECO:0007669"/>
    <property type="project" value="UniProtKB-ARBA"/>
</dbReference>
<dbReference type="GO" id="GO:0072527">
    <property type="term" value="P:pyrimidine-containing compound metabolic process"/>
    <property type="evidence" value="ECO:0007669"/>
    <property type="project" value="UniProtKB-ARBA"/>
</dbReference>
<dbReference type="SUPFAM" id="SSF53927">
    <property type="entry name" value="Cytidine deaminase-like"/>
    <property type="match status" value="2"/>
</dbReference>
<dbReference type="InterPro" id="IPR002125">
    <property type="entry name" value="CMP_dCMP_dom"/>
</dbReference>
<comment type="similarity">
    <text evidence="1">Belongs to the cytidine and deoxycytidylate deaminase family.</text>
</comment>
<evidence type="ECO:0000313" key="3">
    <source>
        <dbReference type="EMBL" id="OLL23483.1"/>
    </source>
</evidence>
<dbReference type="GO" id="GO:0004126">
    <property type="term" value="F:cytidine deaminase activity"/>
    <property type="evidence" value="ECO:0007669"/>
    <property type="project" value="UniProtKB-ARBA"/>
</dbReference>
<dbReference type="PANTHER" id="PTHR11644">
    <property type="entry name" value="CYTIDINE DEAMINASE"/>
    <property type="match status" value="1"/>
</dbReference>
<dbReference type="CDD" id="cd01283">
    <property type="entry name" value="cytidine_deaminase"/>
    <property type="match status" value="1"/>
</dbReference>
<name>A0A1U7LLM0_NEOID</name>
<dbReference type="InterPro" id="IPR050202">
    <property type="entry name" value="Cyt/Deoxycyt_deaminase"/>
</dbReference>
<evidence type="ECO:0000256" key="1">
    <source>
        <dbReference type="ARBA" id="ARBA00006576"/>
    </source>
</evidence>
<dbReference type="InterPro" id="IPR016193">
    <property type="entry name" value="Cytidine_deaminase-like"/>
</dbReference>
<dbReference type="EMBL" id="LXFE01001551">
    <property type="protein sequence ID" value="OLL23483.1"/>
    <property type="molecule type" value="Genomic_DNA"/>
</dbReference>
<dbReference type="Proteomes" id="UP000186594">
    <property type="component" value="Unassembled WGS sequence"/>
</dbReference>
<dbReference type="STRING" id="1198029.A0A1U7LLM0"/>
<organism evidence="3 4">
    <name type="scientific">Neolecta irregularis (strain DAH-3)</name>
    <dbReference type="NCBI Taxonomy" id="1198029"/>
    <lineage>
        <taxon>Eukaryota</taxon>
        <taxon>Fungi</taxon>
        <taxon>Dikarya</taxon>
        <taxon>Ascomycota</taxon>
        <taxon>Taphrinomycotina</taxon>
        <taxon>Neolectales</taxon>
        <taxon>Neolectaceae</taxon>
        <taxon>Neolecta</taxon>
    </lineage>
</organism>
<dbReference type="OMA" id="CKMSSPG"/>
<gene>
    <name evidence="3" type="ORF">NEOLI_005100</name>
</gene>
<evidence type="ECO:0000259" key="2">
    <source>
        <dbReference type="PROSITE" id="PS51747"/>
    </source>
</evidence>
<dbReference type="Gene3D" id="3.40.140.10">
    <property type="entry name" value="Cytidine Deaminase, domain 2"/>
    <property type="match status" value="2"/>
</dbReference>
<dbReference type="Pfam" id="PF00383">
    <property type="entry name" value="dCMP_cyt_deam_1"/>
    <property type="match status" value="1"/>
</dbReference>
<reference evidence="3 4" key="1">
    <citation type="submission" date="2016-04" db="EMBL/GenBank/DDBJ databases">
        <title>Evolutionary innovation and constraint leading to complex multicellularity in the Ascomycota.</title>
        <authorList>
            <person name="Cisse O."/>
            <person name="Nguyen A."/>
            <person name="Hewitt D.A."/>
            <person name="Jedd G."/>
            <person name="Stajich J.E."/>
        </authorList>
    </citation>
    <scope>NUCLEOTIDE SEQUENCE [LARGE SCALE GENOMIC DNA]</scope>
    <source>
        <strain evidence="3 4">DAH-3</strain>
    </source>
</reference>
<proteinExistence type="inferred from homology"/>
<accession>A0A1U7LLM0</accession>